<proteinExistence type="predicted"/>
<comment type="caution">
    <text evidence="1">The sequence shown here is derived from an EMBL/GenBank/DDBJ whole genome shotgun (WGS) entry which is preliminary data.</text>
</comment>
<dbReference type="Pfam" id="PF07751">
    <property type="entry name" value="Abi_2"/>
    <property type="match status" value="1"/>
</dbReference>
<dbReference type="InterPro" id="IPR011664">
    <property type="entry name" value="Abi_system_AbiD/AbiF-like"/>
</dbReference>
<keyword evidence="2" id="KW-1185">Reference proteome</keyword>
<keyword evidence="1" id="KW-0238">DNA-binding</keyword>
<dbReference type="Proteomes" id="UP001497416">
    <property type="component" value="Unassembled WGS sequence"/>
</dbReference>
<name>A0ABM9NV19_9FLAO</name>
<protein>
    <submittedName>
        <fullName evidence="1">DNA-binding protein</fullName>
    </submittedName>
</protein>
<dbReference type="EMBL" id="CAXIXY010000003">
    <property type="protein sequence ID" value="CAL2080032.1"/>
    <property type="molecule type" value="Genomic_DNA"/>
</dbReference>
<organism evidence="1 2">
    <name type="scientific">Tenacibaculum platacis</name>
    <dbReference type="NCBI Taxonomy" id="3137852"/>
    <lineage>
        <taxon>Bacteria</taxon>
        <taxon>Pseudomonadati</taxon>
        <taxon>Bacteroidota</taxon>
        <taxon>Flavobacteriia</taxon>
        <taxon>Flavobacteriales</taxon>
        <taxon>Flavobacteriaceae</taxon>
        <taxon>Tenacibaculum</taxon>
    </lineage>
</organism>
<evidence type="ECO:0000313" key="1">
    <source>
        <dbReference type="EMBL" id="CAL2080032.1"/>
    </source>
</evidence>
<dbReference type="GO" id="GO:0003677">
    <property type="term" value="F:DNA binding"/>
    <property type="evidence" value="ECO:0007669"/>
    <property type="project" value="UniProtKB-KW"/>
</dbReference>
<accession>A0ABM9NV19</accession>
<gene>
    <name evidence="1" type="ORF">T190607A01A_10961</name>
</gene>
<sequence>MGIIATNFNEQIELLKSRGMELDYSEEKVKEFLLDIGYYRLGFYWNPFEIDNKHNFQKGTKFSDIIKLYYLDVDLRNLLSRYINRIEINFRAKIIYYVSNKFKGSPTWFFDPAIMMASFVSQPEKYYNSKFISNNKPIKMHHRKYINDKYAPAWKTLEFFTFGTILTIYQNIKDEGIKGRISNVYGVRDVKKFINLMSNTLLIRNLCAHGDIMFDFRAPKGLSVIPDITFNKGDRNSLDASIKVILYFLGKISINRQNDLEKELQVLFDKFNKNENLKKIIKEKINYLDI</sequence>
<reference evidence="1 2" key="1">
    <citation type="submission" date="2024-05" db="EMBL/GenBank/DDBJ databases">
        <authorList>
            <person name="Duchaud E."/>
        </authorList>
    </citation>
    <scope>NUCLEOTIDE SEQUENCE [LARGE SCALE GENOMIC DNA]</scope>
    <source>
        <strain evidence="1">Ena-SAMPLE-TAB-13-05-2024-13:56:06:370-140302</strain>
    </source>
</reference>
<evidence type="ECO:0000313" key="2">
    <source>
        <dbReference type="Proteomes" id="UP001497416"/>
    </source>
</evidence>
<dbReference type="RefSeq" id="WP_348710709.1">
    <property type="nucleotide sequence ID" value="NZ_CAXIXY010000003.1"/>
</dbReference>